<proteinExistence type="predicted"/>
<reference evidence="2 3" key="1">
    <citation type="submission" date="2018-06" db="EMBL/GenBank/DDBJ databases">
        <authorList>
            <consortium name="Pathogen Informatics"/>
            <person name="Doyle S."/>
        </authorList>
    </citation>
    <scope>NUCLEOTIDE SEQUENCE [LARGE SCALE GENOMIC DNA]</scope>
    <source>
        <strain evidence="2 3">NCTC11532</strain>
    </source>
</reference>
<feature type="transmembrane region" description="Helical" evidence="1">
    <location>
        <begin position="52"/>
        <end position="76"/>
    </location>
</feature>
<feature type="transmembrane region" description="Helical" evidence="1">
    <location>
        <begin position="129"/>
        <end position="150"/>
    </location>
</feature>
<keyword evidence="3" id="KW-1185">Reference proteome</keyword>
<sequence>MTNYKKYLIAAGLFLGIGLGGFIDGILFHQLLQIHNMLSNIFFPDTLVNIQINMFWDGLFHAFTFFTTLIGIFLLWITLNNSSEKYSILYFFGLLILGWGIFNFVEGIIDHLILRLHHVLQRSSHSNQLYSDIAFECFGVLLLIIGTIFIKTRRPNDK</sequence>
<name>A0A378LS39_9GAMM</name>
<gene>
    <name evidence="2" type="ORF">NCTC11532_01363</name>
</gene>
<dbReference type="EMBL" id="UGPB01000001">
    <property type="protein sequence ID" value="STY29180.1"/>
    <property type="molecule type" value="Genomic_DNA"/>
</dbReference>
<feature type="transmembrane region" description="Helical" evidence="1">
    <location>
        <begin position="7"/>
        <end position="32"/>
    </location>
</feature>
<keyword evidence="1" id="KW-1133">Transmembrane helix</keyword>
<keyword evidence="1" id="KW-0812">Transmembrane</keyword>
<dbReference type="RefSeq" id="WP_031565975.1">
    <property type="nucleotide sequence ID" value="NZ_CAAAIS010000003.1"/>
</dbReference>
<dbReference type="InterPro" id="IPR018719">
    <property type="entry name" value="DUF2243_membrane"/>
</dbReference>
<dbReference type="AlphaFoldDB" id="A0A378LS39"/>
<dbReference type="Pfam" id="PF10002">
    <property type="entry name" value="DUF2243"/>
    <property type="match status" value="1"/>
</dbReference>
<feature type="transmembrane region" description="Helical" evidence="1">
    <location>
        <begin position="88"/>
        <end position="109"/>
    </location>
</feature>
<dbReference type="Proteomes" id="UP000255297">
    <property type="component" value="Unassembled WGS sequence"/>
</dbReference>
<evidence type="ECO:0000313" key="3">
    <source>
        <dbReference type="Proteomes" id="UP000255297"/>
    </source>
</evidence>
<organism evidence="2 3">
    <name type="scientific">Legionella wadsworthii</name>
    <dbReference type="NCBI Taxonomy" id="28088"/>
    <lineage>
        <taxon>Bacteria</taxon>
        <taxon>Pseudomonadati</taxon>
        <taxon>Pseudomonadota</taxon>
        <taxon>Gammaproteobacteria</taxon>
        <taxon>Legionellales</taxon>
        <taxon>Legionellaceae</taxon>
        <taxon>Legionella</taxon>
    </lineage>
</organism>
<accession>A0A378LS39</accession>
<dbReference type="STRING" id="1122170.GCA_000701265_01123"/>
<evidence type="ECO:0000313" key="2">
    <source>
        <dbReference type="EMBL" id="STY29180.1"/>
    </source>
</evidence>
<evidence type="ECO:0000256" key="1">
    <source>
        <dbReference type="SAM" id="Phobius"/>
    </source>
</evidence>
<protein>
    <submittedName>
        <fullName evidence="2">Predicted membrane protein</fullName>
    </submittedName>
</protein>
<dbReference type="OrthoDB" id="5190099at2"/>
<keyword evidence="1" id="KW-0472">Membrane</keyword>